<name>A0A917Z3F5_9ALTE</name>
<evidence type="ECO:0000256" key="4">
    <source>
        <dbReference type="ARBA" id="ARBA00022764"/>
    </source>
</evidence>
<keyword evidence="8" id="KW-1185">Reference proteome</keyword>
<dbReference type="GO" id="GO:0030288">
    <property type="term" value="C:outer membrane-bounded periplasmic space"/>
    <property type="evidence" value="ECO:0007669"/>
    <property type="project" value="TreeGrafter"/>
</dbReference>
<comment type="subcellular location">
    <subcellularLocation>
        <location evidence="1">Periplasm</location>
    </subcellularLocation>
</comment>
<dbReference type="Pfam" id="PF17188">
    <property type="entry name" value="MucB_RseB_C"/>
    <property type="match status" value="1"/>
</dbReference>
<dbReference type="PANTHER" id="PTHR38782">
    <property type="match status" value="1"/>
</dbReference>
<feature type="domain" description="MucB/RseB C-terminal" evidence="6">
    <location>
        <begin position="191"/>
        <end position="284"/>
    </location>
</feature>
<evidence type="ECO:0000259" key="5">
    <source>
        <dbReference type="Pfam" id="PF03888"/>
    </source>
</evidence>
<protein>
    <submittedName>
        <fullName evidence="7">Sigma-E factor regulatory protein RseB</fullName>
    </submittedName>
</protein>
<dbReference type="CDD" id="cd16327">
    <property type="entry name" value="RseB"/>
    <property type="match status" value="1"/>
</dbReference>
<reference evidence="7" key="2">
    <citation type="submission" date="2020-09" db="EMBL/GenBank/DDBJ databases">
        <authorList>
            <person name="Sun Q."/>
            <person name="Zhou Y."/>
        </authorList>
    </citation>
    <scope>NUCLEOTIDE SEQUENCE</scope>
    <source>
        <strain evidence="7">CGMCC 1.7086</strain>
    </source>
</reference>
<dbReference type="PANTHER" id="PTHR38782:SF1">
    <property type="entry name" value="SIGMA-E FACTOR REGULATORY PROTEIN RSEB"/>
    <property type="match status" value="1"/>
</dbReference>
<gene>
    <name evidence="7" type="ORF">GCM10010982_35100</name>
</gene>
<dbReference type="InterPro" id="IPR033436">
    <property type="entry name" value="MucB/RseB_C"/>
</dbReference>
<reference evidence="7" key="1">
    <citation type="journal article" date="2014" name="Int. J. Syst. Evol. Microbiol.">
        <title>Complete genome sequence of Corynebacterium casei LMG S-19264T (=DSM 44701T), isolated from a smear-ripened cheese.</title>
        <authorList>
            <consortium name="US DOE Joint Genome Institute (JGI-PGF)"/>
            <person name="Walter F."/>
            <person name="Albersmeier A."/>
            <person name="Kalinowski J."/>
            <person name="Ruckert C."/>
        </authorList>
    </citation>
    <scope>NUCLEOTIDE SEQUENCE</scope>
    <source>
        <strain evidence="7">CGMCC 1.7086</strain>
    </source>
</reference>
<accession>A0A917Z3F5</accession>
<evidence type="ECO:0000256" key="2">
    <source>
        <dbReference type="ARBA" id="ARBA00008150"/>
    </source>
</evidence>
<dbReference type="EMBL" id="BMLS01000007">
    <property type="protein sequence ID" value="GGO73779.1"/>
    <property type="molecule type" value="Genomic_DNA"/>
</dbReference>
<dbReference type="Proteomes" id="UP000606935">
    <property type="component" value="Unassembled WGS sequence"/>
</dbReference>
<dbReference type="PIRSF" id="PIRSF005427">
    <property type="entry name" value="RseB"/>
    <property type="match status" value="1"/>
</dbReference>
<dbReference type="GO" id="GO:0032885">
    <property type="term" value="P:regulation of polysaccharide biosynthetic process"/>
    <property type="evidence" value="ECO:0007669"/>
    <property type="project" value="TreeGrafter"/>
</dbReference>
<proteinExistence type="inferred from homology"/>
<evidence type="ECO:0000313" key="7">
    <source>
        <dbReference type="EMBL" id="GGO73779.1"/>
    </source>
</evidence>
<evidence type="ECO:0000256" key="1">
    <source>
        <dbReference type="ARBA" id="ARBA00004418"/>
    </source>
</evidence>
<keyword evidence="3" id="KW-0732">Signal</keyword>
<feature type="domain" description="MucB/RseB N-terminal" evidence="5">
    <location>
        <begin position="2"/>
        <end position="178"/>
    </location>
</feature>
<evidence type="ECO:0000313" key="8">
    <source>
        <dbReference type="Proteomes" id="UP000606935"/>
    </source>
</evidence>
<dbReference type="AlphaFoldDB" id="A0A917Z3F5"/>
<dbReference type="GO" id="GO:0045152">
    <property type="term" value="F:antisigma factor binding"/>
    <property type="evidence" value="ECO:0007669"/>
    <property type="project" value="TreeGrafter"/>
</dbReference>
<dbReference type="Gene3D" id="2.50.20.10">
    <property type="entry name" value="Lipoprotein localisation LolA/LolB/LppX"/>
    <property type="match status" value="1"/>
</dbReference>
<dbReference type="Gene3D" id="3.30.200.100">
    <property type="entry name" value="MucB/RseB, C-terminal domain"/>
    <property type="match status" value="1"/>
</dbReference>
<keyword evidence="4" id="KW-0574">Periplasm</keyword>
<dbReference type="InterPro" id="IPR038484">
    <property type="entry name" value="MucB/RseB_C_sf"/>
</dbReference>
<organism evidence="7 8">
    <name type="scientific">Bowmanella pacifica</name>
    <dbReference type="NCBI Taxonomy" id="502051"/>
    <lineage>
        <taxon>Bacteria</taxon>
        <taxon>Pseudomonadati</taxon>
        <taxon>Pseudomonadota</taxon>
        <taxon>Gammaproteobacteria</taxon>
        <taxon>Alteromonadales</taxon>
        <taxon>Alteromonadaceae</taxon>
        <taxon>Bowmanella</taxon>
    </lineage>
</organism>
<evidence type="ECO:0000256" key="3">
    <source>
        <dbReference type="ARBA" id="ARBA00022729"/>
    </source>
</evidence>
<sequence length="290" mass="32711">MDKMASALKQLNYQVSFVLVQPNGGFEPYLWRHAVQNGIEVEHLSLQNGPGREIVRIGDLVSYFEPNVPAYSIRSTSINGPLPVTLFRQPKLLEESYDFVVVGRSRVAGRSAQQIRIISKDRSRYGYNLWLDQDSGLLLKLDMMNLQGEPLEQVQVTSLHVTPEPDEYFLRIEEDKMPETLHLNETDPVPGNWKVNWLPVGMVEVRRDMHRLPMTGQMVDYVMFSDGLIDVSLYLQAVQPGSSENGWLKYGANTLLSLQKGALEITVVGKLPPQTANAIANSVQYIETPQ</sequence>
<dbReference type="Pfam" id="PF03888">
    <property type="entry name" value="MucB_RseB"/>
    <property type="match status" value="1"/>
</dbReference>
<dbReference type="InterPro" id="IPR033434">
    <property type="entry name" value="MucB/RseB_N"/>
</dbReference>
<dbReference type="InterPro" id="IPR005588">
    <property type="entry name" value="MucB_RseB"/>
</dbReference>
<comment type="caution">
    <text evidence="7">The sequence shown here is derived from an EMBL/GenBank/DDBJ whole genome shotgun (WGS) entry which is preliminary data.</text>
</comment>
<evidence type="ECO:0000259" key="6">
    <source>
        <dbReference type="Pfam" id="PF17188"/>
    </source>
</evidence>
<comment type="similarity">
    <text evidence="2">Belongs to the RseB family.</text>
</comment>